<evidence type="ECO:0000256" key="1">
    <source>
        <dbReference type="SAM" id="MobiDB-lite"/>
    </source>
</evidence>
<dbReference type="EMBL" id="MODZ01000005">
    <property type="protein sequence ID" value="OIJ35995.1"/>
    <property type="molecule type" value="Genomic_DNA"/>
</dbReference>
<feature type="region of interest" description="Disordered" evidence="1">
    <location>
        <begin position="62"/>
        <end position="88"/>
    </location>
</feature>
<proteinExistence type="predicted"/>
<comment type="caution">
    <text evidence="3">The sequence shown here is derived from an EMBL/GenBank/DDBJ whole genome shotgun (WGS) entry which is preliminary data.</text>
</comment>
<accession>A0A1S2N2J8</accession>
<dbReference type="AlphaFoldDB" id="A0A1S2N2J8"/>
<dbReference type="InterPro" id="IPR021027">
    <property type="entry name" value="Transposase_put_HTH"/>
</dbReference>
<gene>
    <name evidence="3" type="ORF">BK826_04645</name>
</gene>
<dbReference type="RefSeq" id="WP_075514610.1">
    <property type="nucleotide sequence ID" value="NZ_MODZ01000005.1"/>
</dbReference>
<organism evidence="3 4">
    <name type="scientific">Rothia kristinae</name>
    <dbReference type="NCBI Taxonomy" id="37923"/>
    <lineage>
        <taxon>Bacteria</taxon>
        <taxon>Bacillati</taxon>
        <taxon>Actinomycetota</taxon>
        <taxon>Actinomycetes</taxon>
        <taxon>Micrococcales</taxon>
        <taxon>Micrococcaceae</taxon>
        <taxon>Rothia</taxon>
    </lineage>
</organism>
<evidence type="ECO:0000259" key="2">
    <source>
        <dbReference type="Pfam" id="PF12323"/>
    </source>
</evidence>
<dbReference type="OrthoDB" id="6230307at2"/>
<dbReference type="Pfam" id="PF12323">
    <property type="entry name" value="HTH_OrfB_IS605"/>
    <property type="match status" value="1"/>
</dbReference>
<evidence type="ECO:0000313" key="4">
    <source>
        <dbReference type="Proteomes" id="UP000179540"/>
    </source>
</evidence>
<feature type="domain" description="Transposase putative helix-turn-helix" evidence="2">
    <location>
        <begin position="13"/>
        <end position="56"/>
    </location>
</feature>
<dbReference type="Proteomes" id="UP000179540">
    <property type="component" value="Unassembled WGS sequence"/>
</dbReference>
<sequence>MAATAAPETVMDLRAYKFRLDPNIAQTQALSQAAGAARVAYNMVIAHNRAAHDEGRRRVEELTASGVEPEEAAARVRAQRTTWADPVL</sequence>
<evidence type="ECO:0000313" key="3">
    <source>
        <dbReference type="EMBL" id="OIJ35995.1"/>
    </source>
</evidence>
<name>A0A1S2N2J8_9MICC</name>
<reference evidence="3 4" key="1">
    <citation type="submission" date="2016-10" db="EMBL/GenBank/DDBJ databases">
        <title>Draft genome sequence of strain LCT isolated from the Shenzhou X spacecraft of China.</title>
        <authorList>
            <person name="Huang B."/>
        </authorList>
    </citation>
    <scope>NUCLEOTIDE SEQUENCE [LARGE SCALE GENOMIC DNA]</scope>
    <source>
        <strain evidence="3 4">LCT-H5</strain>
    </source>
</reference>
<protein>
    <recommendedName>
        <fullName evidence="2">Transposase putative helix-turn-helix domain-containing protein</fullName>
    </recommendedName>
</protein>